<sequence>MTRISPLVFSGVFLTPFRAVQSIPASGLRSSMLLNRDVPENSDSRRIYAKFIRANNNISTTVQCYVRLPARSLAKPICPGTLSSCGPSTSLSV</sequence>
<dbReference type="EMBL" id="JARJCM010000139">
    <property type="protein sequence ID" value="KAJ7026343.1"/>
    <property type="molecule type" value="Genomic_DNA"/>
</dbReference>
<name>A0AAD6SG10_9AGAR</name>
<comment type="caution">
    <text evidence="1">The sequence shown here is derived from an EMBL/GenBank/DDBJ whole genome shotgun (WGS) entry which is preliminary data.</text>
</comment>
<accession>A0AAD6SG10</accession>
<evidence type="ECO:0000313" key="2">
    <source>
        <dbReference type="Proteomes" id="UP001218188"/>
    </source>
</evidence>
<protein>
    <submittedName>
        <fullName evidence="1">Uncharacterized protein</fullName>
    </submittedName>
</protein>
<evidence type="ECO:0000313" key="1">
    <source>
        <dbReference type="EMBL" id="KAJ7026343.1"/>
    </source>
</evidence>
<dbReference type="Proteomes" id="UP001218188">
    <property type="component" value="Unassembled WGS sequence"/>
</dbReference>
<gene>
    <name evidence="1" type="ORF">C8F04DRAFT_109482</name>
</gene>
<reference evidence="1" key="1">
    <citation type="submission" date="2023-03" db="EMBL/GenBank/DDBJ databases">
        <title>Massive genome expansion in bonnet fungi (Mycena s.s.) driven by repeated elements and novel gene families across ecological guilds.</title>
        <authorList>
            <consortium name="Lawrence Berkeley National Laboratory"/>
            <person name="Harder C.B."/>
            <person name="Miyauchi S."/>
            <person name="Viragh M."/>
            <person name="Kuo A."/>
            <person name="Thoen E."/>
            <person name="Andreopoulos B."/>
            <person name="Lu D."/>
            <person name="Skrede I."/>
            <person name="Drula E."/>
            <person name="Henrissat B."/>
            <person name="Morin E."/>
            <person name="Kohler A."/>
            <person name="Barry K."/>
            <person name="LaButti K."/>
            <person name="Morin E."/>
            <person name="Salamov A."/>
            <person name="Lipzen A."/>
            <person name="Mereny Z."/>
            <person name="Hegedus B."/>
            <person name="Baldrian P."/>
            <person name="Stursova M."/>
            <person name="Weitz H."/>
            <person name="Taylor A."/>
            <person name="Grigoriev I.V."/>
            <person name="Nagy L.G."/>
            <person name="Martin F."/>
            <person name="Kauserud H."/>
        </authorList>
    </citation>
    <scope>NUCLEOTIDE SEQUENCE</scope>
    <source>
        <strain evidence="1">CBHHK200</strain>
    </source>
</reference>
<proteinExistence type="predicted"/>
<dbReference type="AlphaFoldDB" id="A0AAD6SG10"/>
<keyword evidence="2" id="KW-1185">Reference proteome</keyword>
<organism evidence="1 2">
    <name type="scientific">Mycena alexandri</name>
    <dbReference type="NCBI Taxonomy" id="1745969"/>
    <lineage>
        <taxon>Eukaryota</taxon>
        <taxon>Fungi</taxon>
        <taxon>Dikarya</taxon>
        <taxon>Basidiomycota</taxon>
        <taxon>Agaricomycotina</taxon>
        <taxon>Agaricomycetes</taxon>
        <taxon>Agaricomycetidae</taxon>
        <taxon>Agaricales</taxon>
        <taxon>Marasmiineae</taxon>
        <taxon>Mycenaceae</taxon>
        <taxon>Mycena</taxon>
    </lineage>
</organism>